<dbReference type="RefSeq" id="WP_306843196.1">
    <property type="nucleotide sequence ID" value="NZ_JAUSRL010000003.1"/>
</dbReference>
<protein>
    <submittedName>
        <fullName evidence="2">Uncharacterized protein</fullName>
    </submittedName>
</protein>
<reference evidence="2 3" key="1">
    <citation type="submission" date="2023-07" db="EMBL/GenBank/DDBJ databases">
        <title>Sorghum-associated microbial communities from plants grown in Nebraska, USA.</title>
        <authorList>
            <person name="Schachtman D."/>
        </authorList>
    </citation>
    <scope>NUCLEOTIDE SEQUENCE [LARGE SCALE GENOMIC DNA]</scope>
    <source>
        <strain evidence="2 3">CC351</strain>
    </source>
</reference>
<accession>A0ABT9SKY1</accession>
<dbReference type="EMBL" id="JAUSRL010000003">
    <property type="protein sequence ID" value="MDP9960082.1"/>
    <property type="molecule type" value="Genomic_DNA"/>
</dbReference>
<organism evidence="2 3">
    <name type="scientific">Chryseobacterium lathyri</name>
    <dbReference type="NCBI Taxonomy" id="395933"/>
    <lineage>
        <taxon>Bacteria</taxon>
        <taxon>Pseudomonadati</taxon>
        <taxon>Bacteroidota</taxon>
        <taxon>Flavobacteriia</taxon>
        <taxon>Flavobacteriales</taxon>
        <taxon>Weeksellaceae</taxon>
        <taxon>Chryseobacterium group</taxon>
        <taxon>Chryseobacterium</taxon>
    </lineage>
</organism>
<gene>
    <name evidence="2" type="ORF">J2T04_001966</name>
</gene>
<name>A0ABT9SKY1_9FLAO</name>
<comment type="caution">
    <text evidence="2">The sequence shown here is derived from an EMBL/GenBank/DDBJ whole genome shotgun (WGS) entry which is preliminary data.</text>
</comment>
<sequence length="51" mass="5837">MKKVLSSFAVIFLMSSNVFGQNIPVDSSVRIGTLPNGMKYYIKKTHYLKRK</sequence>
<keyword evidence="1" id="KW-0732">Signal</keyword>
<keyword evidence="3" id="KW-1185">Reference proteome</keyword>
<feature type="chain" id="PRO_5046670242" evidence="1">
    <location>
        <begin position="21"/>
        <end position="51"/>
    </location>
</feature>
<evidence type="ECO:0000313" key="2">
    <source>
        <dbReference type="EMBL" id="MDP9960082.1"/>
    </source>
</evidence>
<evidence type="ECO:0000256" key="1">
    <source>
        <dbReference type="SAM" id="SignalP"/>
    </source>
</evidence>
<proteinExistence type="predicted"/>
<feature type="signal peptide" evidence="1">
    <location>
        <begin position="1"/>
        <end position="20"/>
    </location>
</feature>
<dbReference type="Proteomes" id="UP001235513">
    <property type="component" value="Unassembled WGS sequence"/>
</dbReference>
<evidence type="ECO:0000313" key="3">
    <source>
        <dbReference type="Proteomes" id="UP001235513"/>
    </source>
</evidence>